<organism evidence="3">
    <name type="scientific">Kosmotoga arenicorallina</name>
    <dbReference type="NCBI Taxonomy" id="688066"/>
    <lineage>
        <taxon>Bacteria</taxon>
        <taxon>Thermotogati</taxon>
        <taxon>Thermotogota</taxon>
        <taxon>Thermotogae</taxon>
        <taxon>Kosmotogales</taxon>
        <taxon>Kosmotogaceae</taxon>
        <taxon>Kosmotoga</taxon>
    </lineage>
</organism>
<dbReference type="Pfam" id="PF17668">
    <property type="entry name" value="Acetyltransf_17"/>
    <property type="match status" value="1"/>
</dbReference>
<dbReference type="InterPro" id="IPR025559">
    <property type="entry name" value="Eis_dom"/>
</dbReference>
<dbReference type="PANTHER" id="PTHR37817">
    <property type="entry name" value="N-ACETYLTRANSFERASE EIS"/>
    <property type="match status" value="1"/>
</dbReference>
<feature type="domain" description="Enhanced intracellular survival protein" evidence="1">
    <location>
        <begin position="200"/>
        <end position="266"/>
    </location>
</feature>
<feature type="domain" description="Eis-like acetyltransferase" evidence="2">
    <location>
        <begin position="74"/>
        <end position="185"/>
    </location>
</feature>
<dbReference type="Pfam" id="PF13530">
    <property type="entry name" value="SCP2_2"/>
    <property type="match status" value="1"/>
</dbReference>
<proteinExistence type="predicted"/>
<dbReference type="EMBL" id="DRTH01000020">
    <property type="protein sequence ID" value="HHF08231.1"/>
    <property type="molecule type" value="Genomic_DNA"/>
</dbReference>
<evidence type="ECO:0000259" key="1">
    <source>
        <dbReference type="Pfam" id="PF13530"/>
    </source>
</evidence>
<dbReference type="AlphaFoldDB" id="A0A7C5HX68"/>
<dbReference type="PANTHER" id="PTHR37817:SF1">
    <property type="entry name" value="N-ACETYLTRANSFERASE EIS"/>
    <property type="match status" value="1"/>
</dbReference>
<dbReference type="Proteomes" id="UP000886129">
    <property type="component" value="Unassembled WGS sequence"/>
</dbReference>
<evidence type="ECO:0000313" key="3">
    <source>
        <dbReference type="EMBL" id="HHF08231.1"/>
    </source>
</evidence>
<dbReference type="InterPro" id="IPR051554">
    <property type="entry name" value="Acetyltransferase_Eis"/>
</dbReference>
<dbReference type="Gene3D" id="3.30.1050.10">
    <property type="entry name" value="SCP2 sterol-binding domain"/>
    <property type="match status" value="1"/>
</dbReference>
<name>A0A7C5HX68_9BACT</name>
<dbReference type="SUPFAM" id="SSF55718">
    <property type="entry name" value="SCP-like"/>
    <property type="match status" value="1"/>
</dbReference>
<protein>
    <submittedName>
        <fullName evidence="3">GNAT family N-acetyltransferase</fullName>
    </submittedName>
</protein>
<feature type="non-terminal residue" evidence="3">
    <location>
        <position position="1"/>
    </location>
</feature>
<dbReference type="InterPro" id="IPR036527">
    <property type="entry name" value="SCP2_sterol-bd_dom_sf"/>
</dbReference>
<dbReference type="GO" id="GO:0034069">
    <property type="term" value="F:aminoglycoside N-acetyltransferase activity"/>
    <property type="evidence" value="ECO:0007669"/>
    <property type="project" value="TreeGrafter"/>
</dbReference>
<dbReference type="InterPro" id="IPR041380">
    <property type="entry name" value="Acetyltransf_17"/>
</dbReference>
<reference evidence="3" key="1">
    <citation type="journal article" date="2020" name="mSystems">
        <title>Genome- and Community-Level Interaction Insights into Carbon Utilization and Element Cycling Functions of Hydrothermarchaeota in Hydrothermal Sediment.</title>
        <authorList>
            <person name="Zhou Z."/>
            <person name="Liu Y."/>
            <person name="Xu W."/>
            <person name="Pan J."/>
            <person name="Luo Z.H."/>
            <person name="Li M."/>
        </authorList>
    </citation>
    <scope>NUCLEOTIDE SEQUENCE [LARGE SCALE GENOMIC DNA]</scope>
    <source>
        <strain evidence="3">HyVt-80</strain>
    </source>
</reference>
<accession>A0A7C5HX68</accession>
<dbReference type="Gene3D" id="3.40.630.30">
    <property type="match status" value="2"/>
</dbReference>
<dbReference type="InterPro" id="IPR016181">
    <property type="entry name" value="Acyl_CoA_acyltransferase"/>
</dbReference>
<sequence length="287" mass="33404">EKGMQVSVLYPFNVDFYRKYGWELFFKTKKLVLPPTTIKVESNPSMNYQFLSFPDSDVKAFYNQMARTHYNLAIRNDHQWRRHLKVFFNDEASTGVVKFSRNEKITGMLTQYLSRSEKGFDSYLTVKDFYYIDQETKLSMLGYLRSLSHQVKEITFYTAEDFELWPYLADRPTDEKLETSGMIRVLNLESLNGLNVDFEMTPLRIKVMDNLLEENNGTFEIQAENGKLIIQKNRKEPELECDISGISSALSGFTNFSELIKIGNAKPLKKFTQADVSKSVTFHSEPF</sequence>
<gene>
    <name evidence="3" type="ORF">ENL26_00460</name>
</gene>
<comment type="caution">
    <text evidence="3">The sequence shown here is derived from an EMBL/GenBank/DDBJ whole genome shotgun (WGS) entry which is preliminary data.</text>
</comment>
<dbReference type="GO" id="GO:0030649">
    <property type="term" value="P:aminoglycoside antibiotic catabolic process"/>
    <property type="evidence" value="ECO:0007669"/>
    <property type="project" value="TreeGrafter"/>
</dbReference>
<dbReference type="SUPFAM" id="SSF55729">
    <property type="entry name" value="Acyl-CoA N-acyltransferases (Nat)"/>
    <property type="match status" value="1"/>
</dbReference>
<evidence type="ECO:0000259" key="2">
    <source>
        <dbReference type="Pfam" id="PF17668"/>
    </source>
</evidence>